<dbReference type="RefSeq" id="WP_085544372.1">
    <property type="nucleotide sequence ID" value="NZ_FXBB01000011.1"/>
</dbReference>
<evidence type="ECO:0000313" key="4">
    <source>
        <dbReference type="EMBL" id="SMG26202.1"/>
    </source>
</evidence>
<accession>A0A1X7JG34</accession>
<dbReference type="SUPFAM" id="SSF53850">
    <property type="entry name" value="Periplasmic binding protein-like II"/>
    <property type="match status" value="1"/>
</dbReference>
<protein>
    <submittedName>
        <fullName evidence="4">Amino acid ABC transporter substrate-binding protein, PAAT family</fullName>
    </submittedName>
</protein>
<organism evidence="4 5">
    <name type="scientific">Dethiosulfovibrio salsuginis</name>
    <dbReference type="NCBI Taxonomy" id="561720"/>
    <lineage>
        <taxon>Bacteria</taxon>
        <taxon>Thermotogati</taxon>
        <taxon>Synergistota</taxon>
        <taxon>Synergistia</taxon>
        <taxon>Synergistales</taxon>
        <taxon>Dethiosulfovibrionaceae</taxon>
        <taxon>Dethiosulfovibrio</taxon>
    </lineage>
</organism>
<name>A0A1X7JG34_9BACT</name>
<dbReference type="Gene3D" id="3.40.190.10">
    <property type="entry name" value="Periplasmic binding protein-like II"/>
    <property type="match status" value="2"/>
</dbReference>
<feature type="signal peptide" evidence="2">
    <location>
        <begin position="1"/>
        <end position="22"/>
    </location>
</feature>
<evidence type="ECO:0000259" key="3">
    <source>
        <dbReference type="SMART" id="SM00062"/>
    </source>
</evidence>
<evidence type="ECO:0000256" key="1">
    <source>
        <dbReference type="ARBA" id="ARBA00022729"/>
    </source>
</evidence>
<dbReference type="AlphaFoldDB" id="A0A1X7JG34"/>
<dbReference type="SMART" id="SM00062">
    <property type="entry name" value="PBPb"/>
    <property type="match status" value="1"/>
</dbReference>
<dbReference type="Pfam" id="PF00497">
    <property type="entry name" value="SBP_bac_3"/>
    <property type="match status" value="1"/>
</dbReference>
<sequence length="254" mass="28241">MKKSLSIVAVMVLALFAGSAWASQKVVVYGDNGYPPYSYGEGRDVKGIYVDILKEAFSKMEGYDVEIKVLPWKRLMAELESGKIVAGFPPYKVAARPWMVYSEPILQENVVAFGLKSKVEGKNNWPEDFYSSRVGLNHGFSYENLLGHEGSNAVAEGKLTVEEAMDSPTNLRKLVAGRIDVYVNDQLTDISGFSSEEDPIIIAATVGGQWGYLGFSSNNRAFPYADEFRAAFDEVIKEMKDSGRIDEILKNYMK</sequence>
<reference evidence="5" key="1">
    <citation type="submission" date="2017-04" db="EMBL/GenBank/DDBJ databases">
        <authorList>
            <person name="Varghese N."/>
            <person name="Submissions S."/>
        </authorList>
    </citation>
    <scope>NUCLEOTIDE SEQUENCE [LARGE SCALE GENOMIC DNA]</scope>
    <source>
        <strain evidence="5">USBA 82</strain>
    </source>
</reference>
<feature type="domain" description="Solute-binding protein family 3/N-terminal" evidence="3">
    <location>
        <begin position="25"/>
        <end position="254"/>
    </location>
</feature>
<dbReference type="PANTHER" id="PTHR35936:SF25">
    <property type="entry name" value="ABC TRANSPORTER SUBSTRATE-BINDING PROTEIN"/>
    <property type="match status" value="1"/>
</dbReference>
<keyword evidence="1 2" id="KW-0732">Signal</keyword>
<dbReference type="EMBL" id="FXBB01000011">
    <property type="protein sequence ID" value="SMG26202.1"/>
    <property type="molecule type" value="Genomic_DNA"/>
</dbReference>
<dbReference type="OrthoDB" id="1550831at2"/>
<dbReference type="PANTHER" id="PTHR35936">
    <property type="entry name" value="MEMBRANE-BOUND LYTIC MUREIN TRANSGLYCOSYLASE F"/>
    <property type="match status" value="1"/>
</dbReference>
<dbReference type="Proteomes" id="UP000193355">
    <property type="component" value="Unassembled WGS sequence"/>
</dbReference>
<feature type="chain" id="PRO_5010878444" evidence="2">
    <location>
        <begin position="23"/>
        <end position="254"/>
    </location>
</feature>
<dbReference type="InterPro" id="IPR001638">
    <property type="entry name" value="Solute-binding_3/MltF_N"/>
</dbReference>
<gene>
    <name evidence="4" type="ORF">SAMN06275492_11125</name>
</gene>
<evidence type="ECO:0000256" key="2">
    <source>
        <dbReference type="SAM" id="SignalP"/>
    </source>
</evidence>
<evidence type="ECO:0000313" key="5">
    <source>
        <dbReference type="Proteomes" id="UP000193355"/>
    </source>
</evidence>
<dbReference type="STRING" id="561720.SAMN06275492_11125"/>
<proteinExistence type="predicted"/>
<keyword evidence="5" id="KW-1185">Reference proteome</keyword>